<dbReference type="EMBL" id="LT629973">
    <property type="protein sequence ID" value="SEH96934.1"/>
    <property type="molecule type" value="Genomic_DNA"/>
</dbReference>
<dbReference type="Proteomes" id="UP000176204">
    <property type="component" value="Chromosome I"/>
</dbReference>
<sequence>MYNFKFGVLLSALCFCIISCSNCQKKYIPVIGLHQMSKEQRKPWNDLNQLSLDLNKKKDAEFLVLYIIQIPENQERDIYYKIQLIFALSENSTHRFSASQIRPLLESKNKYVQLYATHLLDDSNESERILLKIYSLGLCSKDVVNWMLITPNNFVFLTWHDMCYGFLKHYPNKNIMKDFLKTEIRDSCDKRKKYLKNLLDEEC</sequence>
<dbReference type="STRING" id="1679444.PYTT_2174"/>
<organism evidence="1 2">
    <name type="scientific">Akkermansia glycaniphila</name>
    <dbReference type="NCBI Taxonomy" id="1679444"/>
    <lineage>
        <taxon>Bacteria</taxon>
        <taxon>Pseudomonadati</taxon>
        <taxon>Verrucomicrobiota</taxon>
        <taxon>Verrucomicrobiia</taxon>
        <taxon>Verrucomicrobiales</taxon>
        <taxon>Akkermansiaceae</taxon>
        <taxon>Akkermansia</taxon>
    </lineage>
</organism>
<proteinExistence type="predicted"/>
<keyword evidence="2" id="KW-1185">Reference proteome</keyword>
<evidence type="ECO:0000313" key="2">
    <source>
        <dbReference type="Proteomes" id="UP000176204"/>
    </source>
</evidence>
<reference evidence="2" key="1">
    <citation type="submission" date="2016-09" db="EMBL/GenBank/DDBJ databases">
        <authorList>
            <person name="Koehorst J."/>
        </authorList>
    </citation>
    <scope>NUCLEOTIDE SEQUENCE [LARGE SCALE GENOMIC DNA]</scope>
</reference>
<protein>
    <submittedName>
        <fullName evidence="1">Uncharacterized protein</fullName>
    </submittedName>
</protein>
<dbReference type="KEGG" id="agl:PYTT_2174"/>
<gene>
    <name evidence="1" type="ORF">PYTT_2174</name>
</gene>
<dbReference type="AlphaFoldDB" id="A0A1H6MGE6"/>
<evidence type="ECO:0000313" key="1">
    <source>
        <dbReference type="EMBL" id="SEH96934.1"/>
    </source>
</evidence>
<name>A0A1H6MGE6_9BACT</name>
<accession>A0A1H6MGE6</accession>